<dbReference type="InterPro" id="IPR019410">
    <property type="entry name" value="Methyltransf_16"/>
</dbReference>
<evidence type="ECO:0000256" key="1">
    <source>
        <dbReference type="SAM" id="MobiDB-lite"/>
    </source>
</evidence>
<gene>
    <name evidence="3" type="ORF">PPROV_000770500</name>
</gene>
<evidence type="ECO:0008006" key="5">
    <source>
        <dbReference type="Google" id="ProtNLM"/>
    </source>
</evidence>
<keyword evidence="2" id="KW-1133">Transmembrane helix</keyword>
<name>A0A830HPY1_9CHLO</name>
<dbReference type="PANTHER" id="PTHR14614">
    <property type="entry name" value="HEPATOCELLULAR CARCINOMA-ASSOCIATED ANTIGEN"/>
    <property type="match status" value="1"/>
</dbReference>
<dbReference type="AlphaFoldDB" id="A0A830HPY1"/>
<keyword evidence="4" id="KW-1185">Reference proteome</keyword>
<accession>A0A830HPY1</accession>
<feature type="region of interest" description="Disordered" evidence="1">
    <location>
        <begin position="99"/>
        <end position="123"/>
    </location>
</feature>
<comment type="caution">
    <text evidence="3">The sequence shown here is derived from an EMBL/GenBank/DDBJ whole genome shotgun (WGS) entry which is preliminary data.</text>
</comment>
<dbReference type="Proteomes" id="UP000660262">
    <property type="component" value="Unassembled WGS sequence"/>
</dbReference>
<keyword evidence="2" id="KW-0472">Membrane</keyword>
<organism evidence="3 4">
    <name type="scientific">Pycnococcus provasolii</name>
    <dbReference type="NCBI Taxonomy" id="41880"/>
    <lineage>
        <taxon>Eukaryota</taxon>
        <taxon>Viridiplantae</taxon>
        <taxon>Chlorophyta</taxon>
        <taxon>Pseudoscourfieldiophyceae</taxon>
        <taxon>Pseudoscourfieldiales</taxon>
        <taxon>Pycnococcaceae</taxon>
        <taxon>Pycnococcus</taxon>
    </lineage>
</organism>
<evidence type="ECO:0000313" key="3">
    <source>
        <dbReference type="EMBL" id="GHP08968.1"/>
    </source>
</evidence>
<feature type="transmembrane region" description="Helical" evidence="2">
    <location>
        <begin position="12"/>
        <end position="29"/>
    </location>
</feature>
<dbReference type="InterPro" id="IPR029063">
    <property type="entry name" value="SAM-dependent_MTases_sf"/>
</dbReference>
<sequence length="413" mass="44783">MRSRSTNHEVRVVCFLCFGILGDGDWGFLRPGFPFPFRFPLPAFRPPYHPTPFGVASRVSTVGGNFTIPPLSSVLPLLLLLGLLSARVVASMAGSPPPLSSGLGLGPSSSPSPSSGDPSHQASSGVVLALPGPEYGRLNFENGDLQVCEKRIYVVEEGGKGRGTAWDVWDGAWRLAKWLEKAAEQDALKFELPSLASDAPTKVNAPPLAIELGSGTGLGGMAIRAAFPEADVHLTDLPEVMEALNANVHRNHHLLRSHGHVRLKAMPLDWTTTLTGTLPLHIAPHGYDLVVAADCVWLIELIPAFVRTLRAVTHQRSLVVLAYQERSRAATRALFGTLDAHFTREDADGFLARLDDAAHGRPPSDDASAAVDSKVRIYLLRRLSDHSSEVERQKRDMKLSSIDRALIEEGCTW</sequence>
<evidence type="ECO:0000313" key="4">
    <source>
        <dbReference type="Proteomes" id="UP000660262"/>
    </source>
</evidence>
<reference evidence="3" key="1">
    <citation type="submission" date="2020-10" db="EMBL/GenBank/DDBJ databases">
        <title>Unveiling of a novel bifunctional photoreceptor, Dualchrome1, isolated from a cosmopolitan green alga.</title>
        <authorList>
            <person name="Suzuki S."/>
            <person name="Kawachi M."/>
        </authorList>
    </citation>
    <scope>NUCLEOTIDE SEQUENCE</scope>
    <source>
        <strain evidence="3">NIES 2893</strain>
    </source>
</reference>
<evidence type="ECO:0000256" key="2">
    <source>
        <dbReference type="SAM" id="Phobius"/>
    </source>
</evidence>
<dbReference type="OrthoDB" id="513683at2759"/>
<dbReference type="Gene3D" id="3.40.50.150">
    <property type="entry name" value="Vaccinia Virus protein VP39"/>
    <property type="match status" value="1"/>
</dbReference>
<dbReference type="PANTHER" id="PTHR14614:SF163">
    <property type="entry name" value="METHYLTRANSFERASE SMALL DOMAIN-CONTAINING PROTEIN"/>
    <property type="match status" value="1"/>
</dbReference>
<protein>
    <recommendedName>
        <fullName evidence="5">Calmodulin-lysine N-methyltransferase</fullName>
    </recommendedName>
</protein>
<proteinExistence type="predicted"/>
<feature type="compositionally biased region" description="Low complexity" evidence="1">
    <location>
        <begin position="100"/>
        <end position="119"/>
    </location>
</feature>
<dbReference type="EMBL" id="BNJQ01000023">
    <property type="protein sequence ID" value="GHP08968.1"/>
    <property type="molecule type" value="Genomic_DNA"/>
</dbReference>
<keyword evidence="2" id="KW-0812">Transmembrane</keyword>
<dbReference type="SUPFAM" id="SSF53335">
    <property type="entry name" value="S-adenosyl-L-methionine-dependent methyltransferases"/>
    <property type="match status" value="1"/>
</dbReference>
<dbReference type="Pfam" id="PF10294">
    <property type="entry name" value="Methyltransf_16"/>
    <property type="match status" value="1"/>
</dbReference>